<reference evidence="1 2" key="1">
    <citation type="submission" date="2016-05" db="EMBL/GenBank/DDBJ databases">
        <title>Microbial solvent formation.</title>
        <authorList>
            <person name="Poehlein A."/>
            <person name="Montoya Solano J.D."/>
            <person name="Flitsch S."/>
            <person name="Krabben P."/>
            <person name="Duerre P."/>
            <person name="Daniel R."/>
        </authorList>
    </citation>
    <scope>NUCLEOTIDE SEQUENCE [LARGE SCALE GENOMIC DNA]</scope>
    <source>
        <strain evidence="1 2">DSM 2619</strain>
    </source>
</reference>
<evidence type="ECO:0000313" key="1">
    <source>
        <dbReference type="EMBL" id="OOM82522.1"/>
    </source>
</evidence>
<dbReference type="RefSeq" id="WP_077845432.1">
    <property type="nucleotide sequence ID" value="NZ_LZZM01000009.1"/>
</dbReference>
<protein>
    <submittedName>
        <fullName evidence="1">Uncharacterized protein</fullName>
    </submittedName>
</protein>
<dbReference type="EMBL" id="LZZM01000009">
    <property type="protein sequence ID" value="OOM82522.1"/>
    <property type="molecule type" value="Genomic_DNA"/>
</dbReference>
<organism evidence="1 2">
    <name type="scientific">Clostridium puniceum</name>
    <dbReference type="NCBI Taxonomy" id="29367"/>
    <lineage>
        <taxon>Bacteria</taxon>
        <taxon>Bacillati</taxon>
        <taxon>Bacillota</taxon>
        <taxon>Clostridia</taxon>
        <taxon>Eubacteriales</taxon>
        <taxon>Clostridiaceae</taxon>
        <taxon>Clostridium</taxon>
    </lineage>
</organism>
<name>A0A1S8TY61_9CLOT</name>
<keyword evidence="2" id="KW-1185">Reference proteome</keyword>
<sequence>MSNWKQIRIECIDNLEKVKSYINWLEDYPYIGEYDLYKSSNDDTLYLDRVTNFVGDLGTVEKTTKKDLKERFDYELRIVNNIKYYFLIIII</sequence>
<proteinExistence type="predicted"/>
<comment type="caution">
    <text evidence="1">The sequence shown here is derived from an EMBL/GenBank/DDBJ whole genome shotgun (WGS) entry which is preliminary data.</text>
</comment>
<evidence type="ECO:0000313" key="2">
    <source>
        <dbReference type="Proteomes" id="UP000190890"/>
    </source>
</evidence>
<gene>
    <name evidence="1" type="ORF">CLPUN_00990</name>
</gene>
<dbReference type="Proteomes" id="UP000190890">
    <property type="component" value="Unassembled WGS sequence"/>
</dbReference>
<accession>A0A1S8TY61</accession>
<dbReference type="AlphaFoldDB" id="A0A1S8TY61"/>